<dbReference type="AlphaFoldDB" id="A0A8X6U983"/>
<gene>
    <name evidence="2" type="ORF">NPIL_134021</name>
    <name evidence="1" type="ORF">NPIL_941</name>
</gene>
<dbReference type="EMBL" id="BMAW01103607">
    <property type="protein sequence ID" value="GFT09955.1"/>
    <property type="molecule type" value="Genomic_DNA"/>
</dbReference>
<dbReference type="EMBL" id="BMAW01120034">
    <property type="protein sequence ID" value="GFT87497.1"/>
    <property type="molecule type" value="Genomic_DNA"/>
</dbReference>
<organism evidence="2 3">
    <name type="scientific">Nephila pilipes</name>
    <name type="common">Giant wood spider</name>
    <name type="synonym">Nephila maculata</name>
    <dbReference type="NCBI Taxonomy" id="299642"/>
    <lineage>
        <taxon>Eukaryota</taxon>
        <taxon>Metazoa</taxon>
        <taxon>Ecdysozoa</taxon>
        <taxon>Arthropoda</taxon>
        <taxon>Chelicerata</taxon>
        <taxon>Arachnida</taxon>
        <taxon>Araneae</taxon>
        <taxon>Araneomorphae</taxon>
        <taxon>Entelegynae</taxon>
        <taxon>Araneoidea</taxon>
        <taxon>Nephilidae</taxon>
        <taxon>Nephila</taxon>
    </lineage>
</organism>
<reference evidence="2" key="1">
    <citation type="submission" date="2020-08" db="EMBL/GenBank/DDBJ databases">
        <title>Multicomponent nature underlies the extraordinary mechanical properties of spider dragline silk.</title>
        <authorList>
            <person name="Kono N."/>
            <person name="Nakamura H."/>
            <person name="Mori M."/>
            <person name="Yoshida Y."/>
            <person name="Ohtoshi R."/>
            <person name="Malay A.D."/>
            <person name="Moran D.A.P."/>
            <person name="Tomita M."/>
            <person name="Numata K."/>
            <person name="Arakawa K."/>
        </authorList>
    </citation>
    <scope>NUCLEOTIDE SEQUENCE</scope>
</reference>
<evidence type="ECO:0000313" key="1">
    <source>
        <dbReference type="EMBL" id="GFT09955.1"/>
    </source>
</evidence>
<feature type="non-terminal residue" evidence="2">
    <location>
        <position position="1"/>
    </location>
</feature>
<protein>
    <submittedName>
        <fullName evidence="2">Uncharacterized protein</fullName>
    </submittedName>
</protein>
<evidence type="ECO:0000313" key="3">
    <source>
        <dbReference type="Proteomes" id="UP000887013"/>
    </source>
</evidence>
<comment type="caution">
    <text evidence="2">The sequence shown here is derived from an EMBL/GenBank/DDBJ whole genome shotgun (WGS) entry which is preliminary data.</text>
</comment>
<evidence type="ECO:0000313" key="2">
    <source>
        <dbReference type="EMBL" id="GFT87497.1"/>
    </source>
</evidence>
<accession>A0A8X6U983</accession>
<proteinExistence type="predicted"/>
<keyword evidence="3" id="KW-1185">Reference proteome</keyword>
<dbReference type="Proteomes" id="UP000887013">
    <property type="component" value="Unassembled WGS sequence"/>
</dbReference>
<name>A0A8X6U983_NEPPI</name>
<sequence length="106" mass="12589">EIKSCWTSISNGTVQRELLSLALRKDITQALKICRNRRRFETSKAEVLLVHLARKAIQECCRIRDNRIRFARITIFDKLREYLSVIFLKQILRTSPETLVQRSEER</sequence>